<dbReference type="Gene3D" id="2.60.40.1740">
    <property type="entry name" value="hypothetical protein (bacova_03559)"/>
    <property type="match status" value="1"/>
</dbReference>
<accession>A0ABV9KQB5</accession>
<dbReference type="Pfam" id="PF16343">
    <property type="entry name" value="DUF4973"/>
    <property type="match status" value="1"/>
</dbReference>
<feature type="signal peptide" evidence="1">
    <location>
        <begin position="1"/>
        <end position="22"/>
    </location>
</feature>
<evidence type="ECO:0000259" key="3">
    <source>
        <dbReference type="Pfam" id="PF16343"/>
    </source>
</evidence>
<dbReference type="EMBL" id="JBHSGN010000004">
    <property type="protein sequence ID" value="MFC4672163.1"/>
    <property type="molecule type" value="Genomic_DNA"/>
</dbReference>
<dbReference type="Proteomes" id="UP001596023">
    <property type="component" value="Unassembled WGS sequence"/>
</dbReference>
<protein>
    <submittedName>
        <fullName evidence="4">DUF4973 domain-containing protein</fullName>
    </submittedName>
</protein>
<feature type="domain" description="DUF4973" evidence="3">
    <location>
        <begin position="24"/>
        <end position="152"/>
    </location>
</feature>
<reference evidence="5" key="1">
    <citation type="journal article" date="2019" name="Int. J. Syst. Evol. Microbiol.">
        <title>The Global Catalogue of Microorganisms (GCM) 10K type strain sequencing project: providing services to taxonomists for standard genome sequencing and annotation.</title>
        <authorList>
            <consortium name="The Broad Institute Genomics Platform"/>
            <consortium name="The Broad Institute Genome Sequencing Center for Infectious Disease"/>
            <person name="Wu L."/>
            <person name="Ma J."/>
        </authorList>
    </citation>
    <scope>NUCLEOTIDE SEQUENCE [LARGE SCALE GENOMIC DNA]</scope>
    <source>
        <strain evidence="5">CCUG 66188</strain>
    </source>
</reference>
<feature type="domain" description="BT-3044-like C-terminal" evidence="2">
    <location>
        <begin position="164"/>
        <end position="311"/>
    </location>
</feature>
<sequence length="330" mass="38679">MKYIYYLFFAMFAAICCTSCNNEWEDEQYENFVSFKANPNTLGVTPIYVRYKAEGKVTYQLPLIMSGSKMNNMSWTINIGLDPDTLVLVNKEAFGHREELYFRQLETKHYEMPGSVGIPAGSYTSTIPIDFELAGLDQTYKWLLPLKILEDPSYQVNYHKYYQRAMLQVNPFNDYSGTYSGTLYQIYLLPDKTRPLNLSEVKTYVVDDETIFFYAGLRTEDFLDRKLYKIYARFTDERVDLRKRKLELYTDNPLINLKVEGVPYYTVDESMDPVKTYLKLIDINLGDLNYSFDDYTTIPGTPIRYSMSGILSMQRRLNTLIPDEDQQIQW</sequence>
<evidence type="ECO:0000313" key="4">
    <source>
        <dbReference type="EMBL" id="MFC4672163.1"/>
    </source>
</evidence>
<dbReference type="InterPro" id="IPR032509">
    <property type="entry name" value="DUF4973"/>
</dbReference>
<feature type="chain" id="PRO_5046006383" evidence="1">
    <location>
        <begin position="23"/>
        <end position="330"/>
    </location>
</feature>
<keyword evidence="1" id="KW-0732">Signal</keyword>
<dbReference type="Pfam" id="PF14274">
    <property type="entry name" value="BT_3044-like_C"/>
    <property type="match status" value="1"/>
</dbReference>
<evidence type="ECO:0000256" key="1">
    <source>
        <dbReference type="SAM" id="SignalP"/>
    </source>
</evidence>
<name>A0ABV9KQB5_9BACT</name>
<organism evidence="4 5">
    <name type="scientific">Dysgonomonas termitidis</name>
    <dbReference type="NCBI Taxonomy" id="1516126"/>
    <lineage>
        <taxon>Bacteria</taxon>
        <taxon>Pseudomonadati</taxon>
        <taxon>Bacteroidota</taxon>
        <taxon>Bacteroidia</taxon>
        <taxon>Bacteroidales</taxon>
        <taxon>Dysgonomonadaceae</taxon>
        <taxon>Dysgonomonas</taxon>
    </lineage>
</organism>
<keyword evidence="5" id="KW-1185">Reference proteome</keyword>
<evidence type="ECO:0000259" key="2">
    <source>
        <dbReference type="Pfam" id="PF14274"/>
    </source>
</evidence>
<evidence type="ECO:0000313" key="5">
    <source>
        <dbReference type="Proteomes" id="UP001596023"/>
    </source>
</evidence>
<gene>
    <name evidence="4" type="ORF">ACFO6W_00500</name>
</gene>
<proteinExistence type="predicted"/>
<comment type="caution">
    <text evidence="4">The sequence shown here is derived from an EMBL/GenBank/DDBJ whole genome shotgun (WGS) entry which is preliminary data.</text>
</comment>
<dbReference type="Gene3D" id="2.40.128.440">
    <property type="entry name" value="Uncharacterised protein PF14274, DUF4361"/>
    <property type="match status" value="1"/>
</dbReference>
<dbReference type="InterPro" id="IPR025371">
    <property type="entry name" value="BT_3044-like_C"/>
</dbReference>
<dbReference type="RefSeq" id="WP_379993344.1">
    <property type="nucleotide sequence ID" value="NZ_JBHSGN010000004.1"/>
</dbReference>